<evidence type="ECO:0000256" key="1">
    <source>
        <dbReference type="SAM" id="MobiDB-lite"/>
    </source>
</evidence>
<dbReference type="Pfam" id="PF06985">
    <property type="entry name" value="HET"/>
    <property type="match status" value="1"/>
</dbReference>
<dbReference type="PANTHER" id="PTHR10622:SF12">
    <property type="entry name" value="HET DOMAIN-CONTAINING PROTEIN"/>
    <property type="match status" value="1"/>
</dbReference>
<dbReference type="EMBL" id="ML180097">
    <property type="protein sequence ID" value="THU78992.1"/>
    <property type="molecule type" value="Genomic_DNA"/>
</dbReference>
<evidence type="ECO:0000313" key="3">
    <source>
        <dbReference type="EMBL" id="THU78992.1"/>
    </source>
</evidence>
<dbReference type="AlphaFoldDB" id="A0A4S8KT30"/>
<feature type="domain" description="Heterokaryon incompatibility" evidence="2">
    <location>
        <begin position="54"/>
        <end position="147"/>
    </location>
</feature>
<keyword evidence="4" id="KW-1185">Reference proteome</keyword>
<gene>
    <name evidence="3" type="ORF">K435DRAFT_35988</name>
</gene>
<dbReference type="InterPro" id="IPR010730">
    <property type="entry name" value="HET"/>
</dbReference>
<feature type="region of interest" description="Disordered" evidence="1">
    <location>
        <begin position="1"/>
        <end position="21"/>
    </location>
</feature>
<dbReference type="Proteomes" id="UP000297245">
    <property type="component" value="Unassembled WGS sequence"/>
</dbReference>
<evidence type="ECO:0000259" key="2">
    <source>
        <dbReference type="Pfam" id="PF06985"/>
    </source>
</evidence>
<reference evidence="3 4" key="1">
    <citation type="journal article" date="2019" name="Nat. Ecol. Evol.">
        <title>Megaphylogeny resolves global patterns of mushroom evolution.</title>
        <authorList>
            <person name="Varga T."/>
            <person name="Krizsan K."/>
            <person name="Foldi C."/>
            <person name="Dima B."/>
            <person name="Sanchez-Garcia M."/>
            <person name="Sanchez-Ramirez S."/>
            <person name="Szollosi G.J."/>
            <person name="Szarkandi J.G."/>
            <person name="Papp V."/>
            <person name="Albert L."/>
            <person name="Andreopoulos W."/>
            <person name="Angelini C."/>
            <person name="Antonin V."/>
            <person name="Barry K.W."/>
            <person name="Bougher N.L."/>
            <person name="Buchanan P."/>
            <person name="Buyck B."/>
            <person name="Bense V."/>
            <person name="Catcheside P."/>
            <person name="Chovatia M."/>
            <person name="Cooper J."/>
            <person name="Damon W."/>
            <person name="Desjardin D."/>
            <person name="Finy P."/>
            <person name="Geml J."/>
            <person name="Haridas S."/>
            <person name="Hughes K."/>
            <person name="Justo A."/>
            <person name="Karasinski D."/>
            <person name="Kautmanova I."/>
            <person name="Kiss B."/>
            <person name="Kocsube S."/>
            <person name="Kotiranta H."/>
            <person name="LaButti K.M."/>
            <person name="Lechner B.E."/>
            <person name="Liimatainen K."/>
            <person name="Lipzen A."/>
            <person name="Lukacs Z."/>
            <person name="Mihaltcheva S."/>
            <person name="Morgado L.N."/>
            <person name="Niskanen T."/>
            <person name="Noordeloos M.E."/>
            <person name="Ohm R.A."/>
            <person name="Ortiz-Santana B."/>
            <person name="Ovrebo C."/>
            <person name="Racz N."/>
            <person name="Riley R."/>
            <person name="Savchenko A."/>
            <person name="Shiryaev A."/>
            <person name="Soop K."/>
            <person name="Spirin V."/>
            <person name="Szebenyi C."/>
            <person name="Tomsovsky M."/>
            <person name="Tulloss R.E."/>
            <person name="Uehling J."/>
            <person name="Grigoriev I.V."/>
            <person name="Vagvolgyi C."/>
            <person name="Papp T."/>
            <person name="Martin F.M."/>
            <person name="Miettinen O."/>
            <person name="Hibbett D.S."/>
            <person name="Nagy L.G."/>
        </authorList>
    </citation>
    <scope>NUCLEOTIDE SEQUENCE [LARGE SCALE GENOMIC DNA]</scope>
    <source>
        <strain evidence="3 4">CBS 962.96</strain>
    </source>
</reference>
<dbReference type="PANTHER" id="PTHR10622">
    <property type="entry name" value="HET DOMAIN-CONTAINING PROTEIN"/>
    <property type="match status" value="1"/>
</dbReference>
<dbReference type="OrthoDB" id="674604at2759"/>
<proteinExistence type="predicted"/>
<name>A0A4S8KT30_DENBC</name>
<organism evidence="3 4">
    <name type="scientific">Dendrothele bispora (strain CBS 962.96)</name>
    <dbReference type="NCBI Taxonomy" id="1314807"/>
    <lineage>
        <taxon>Eukaryota</taxon>
        <taxon>Fungi</taxon>
        <taxon>Dikarya</taxon>
        <taxon>Basidiomycota</taxon>
        <taxon>Agaricomycotina</taxon>
        <taxon>Agaricomycetes</taxon>
        <taxon>Agaricomycetidae</taxon>
        <taxon>Agaricales</taxon>
        <taxon>Agaricales incertae sedis</taxon>
        <taxon>Dendrothele</taxon>
    </lineage>
</organism>
<evidence type="ECO:0000313" key="4">
    <source>
        <dbReference type="Proteomes" id="UP000297245"/>
    </source>
</evidence>
<accession>A0A4S8KT30</accession>
<sequence length="787" mass="88927">MRLLRIVTPTPATSEKSPPPFSSSLARLLAVDKSVSTHEIQIEIIEFLDDIPPYAILSHTWADEEVSFQDMQNPGVAKMKKGYAKIIGACQLARKEGLKYIWVDSCCINQESSAELSEALNSMYQYYADSAVCYAYLFDVQSDEDPRMGDSSFRRCKWFTRGWTLQELLAPSEVVFFDQHWTRIGTKLSLHDAISNFTGIPEQVLFGDYDGVSVAKKMSWAALRQTTRPEDCAYSLMGIFGVNMPVIYGEGLTNAFMRLQREIIISSDDRSIFAWVAASDDFDLDNRGLLARSPFDFRLSRNIGVSDFHLQVGRDSSFSTTNSGLRIHLPLKFVPPPTDDSDGYFLAFLCCQDEESQQHVAICLQHKGGHHYVRCRANQLKLESESLPDSQDVKRVDVKDSSRLFMGSGLQVGVRWSYPDSSWCCAQWLYQDSMWCQSTSTHLMTLTRRDQLFLSFECDQYGFGVAMKVSNNALLTNLIMDLDSSPDPPNGIFPEPGSGRFQYYKSNSNISKQMSRSFPHTRQDLHSVVNISKLPPSYFYGRQSPTGVFVGSLPNKGRVYLTVHKTSHKPNWMVDIRISPQDTDLPREMCPPALGFMVQIKTKMKFHVKQVIPPDFFRVDHGSQELYTSIEPNDEEPTFRIIILEYLDLVPLRLALRLGIDESKAWAELVYDVGDDESIESISNRCLEADTRRWEDQEPLKKLSDFRLLLSGFVQTVVHLGRKERSTLQPGSHWARIEIEKQTKPSNSGTILPGLRSFSSSPFSSPLASLGTTPSSPPHILASKVSI</sequence>
<protein>
    <submittedName>
        <fullName evidence="3">HET-domain-containing protein</fullName>
    </submittedName>
</protein>